<evidence type="ECO:0000313" key="2">
    <source>
        <dbReference type="EMBL" id="RQD74095.1"/>
    </source>
</evidence>
<dbReference type="AlphaFoldDB" id="A0A424YC61"/>
<sequence length="136" mass="15744">MKGYWLLKTEPSEYSWEDLLKDKKAVWEGVKAPAALKNLSRMKEGDLCFIYHTGKERAILGIARVVGMPYPDPLERDPRSLVVDVVPVKSLERSVTLREIKESSQFDDWELVRQSRLSVVPVNQKQWDKVLEWSGE</sequence>
<dbReference type="PANTHER" id="PTHR14087">
    <property type="entry name" value="THYMOCYTE NUCLEAR PROTEIN 1"/>
    <property type="match status" value="1"/>
</dbReference>
<proteinExistence type="predicted"/>
<evidence type="ECO:0000259" key="1">
    <source>
        <dbReference type="Pfam" id="PF01878"/>
    </source>
</evidence>
<evidence type="ECO:0000313" key="3">
    <source>
        <dbReference type="Proteomes" id="UP000285138"/>
    </source>
</evidence>
<dbReference type="SUPFAM" id="SSF88697">
    <property type="entry name" value="PUA domain-like"/>
    <property type="match status" value="1"/>
</dbReference>
<protein>
    <submittedName>
        <fullName evidence="2">EVE domain-containing protein</fullName>
    </submittedName>
</protein>
<dbReference type="CDD" id="cd21133">
    <property type="entry name" value="EVE"/>
    <property type="match status" value="1"/>
</dbReference>
<accession>A0A424YC61</accession>
<feature type="domain" description="EVE" evidence="1">
    <location>
        <begin position="4"/>
        <end position="132"/>
    </location>
</feature>
<dbReference type="InterPro" id="IPR052181">
    <property type="entry name" value="5hmC_binding"/>
</dbReference>
<gene>
    <name evidence="2" type="ORF">D5R97_08340</name>
</gene>
<dbReference type="PANTHER" id="PTHR14087:SF7">
    <property type="entry name" value="THYMOCYTE NUCLEAR PROTEIN 1"/>
    <property type="match status" value="1"/>
</dbReference>
<dbReference type="EMBL" id="QZAA01000217">
    <property type="protein sequence ID" value="RQD74095.1"/>
    <property type="molecule type" value="Genomic_DNA"/>
</dbReference>
<organism evidence="2 3">
    <name type="scientific">Candidatus Syntrophonatronum acetioxidans</name>
    <dbReference type="NCBI Taxonomy" id="1795816"/>
    <lineage>
        <taxon>Bacteria</taxon>
        <taxon>Bacillati</taxon>
        <taxon>Bacillota</taxon>
        <taxon>Clostridia</taxon>
        <taxon>Eubacteriales</taxon>
        <taxon>Syntrophomonadaceae</taxon>
        <taxon>Candidatus Syntrophonatronum</taxon>
    </lineage>
</organism>
<comment type="caution">
    <text evidence="2">The sequence shown here is derived from an EMBL/GenBank/DDBJ whole genome shotgun (WGS) entry which is preliminary data.</text>
</comment>
<dbReference type="InterPro" id="IPR047197">
    <property type="entry name" value="THYN1-like_EVE"/>
</dbReference>
<dbReference type="InterPro" id="IPR002740">
    <property type="entry name" value="EVE_domain"/>
</dbReference>
<name>A0A424YC61_9FIRM</name>
<dbReference type="Pfam" id="PF01878">
    <property type="entry name" value="EVE"/>
    <property type="match status" value="1"/>
</dbReference>
<dbReference type="Proteomes" id="UP000285138">
    <property type="component" value="Unassembled WGS sequence"/>
</dbReference>
<dbReference type="Gene3D" id="3.10.590.10">
    <property type="entry name" value="ph1033 like domains"/>
    <property type="match status" value="1"/>
</dbReference>
<reference evidence="2 3" key="1">
    <citation type="submission" date="2018-08" db="EMBL/GenBank/DDBJ databases">
        <title>The metabolism and importance of syntrophic acetate oxidation coupled to methane or sulfide production in haloalkaline environments.</title>
        <authorList>
            <person name="Timmers P.H.A."/>
            <person name="Vavourakis C.D."/>
            <person name="Sorokin D.Y."/>
            <person name="Sinninghe Damste J.S."/>
            <person name="Muyzer G."/>
            <person name="Stams A.J.M."/>
            <person name="Plugge C.M."/>
        </authorList>
    </citation>
    <scope>NUCLEOTIDE SEQUENCE [LARGE SCALE GENOMIC DNA]</scope>
    <source>
        <strain evidence="2">MSAO_Bac1</strain>
    </source>
</reference>
<dbReference type="InterPro" id="IPR015947">
    <property type="entry name" value="PUA-like_sf"/>
</dbReference>